<comment type="caution">
    <text evidence="1">The sequence shown here is derived from an EMBL/GenBank/DDBJ whole genome shotgun (WGS) entry which is preliminary data.</text>
</comment>
<sequence>MVFYALLLSLYDDERYLCRESTLSFVEGDAKGVLHEEQFTITDEEIESLKQELLIAVAEIVAGKFLVDRELAEKSTYAQLIRLLNI</sequence>
<reference evidence="2" key="1">
    <citation type="submission" date="2017-09" db="EMBL/GenBank/DDBJ databases">
        <title>Depth-based differentiation of microbial function through sediment-hosted aquifers and enrichment of novel symbionts in the deep terrestrial subsurface.</title>
        <authorList>
            <person name="Probst A.J."/>
            <person name="Ladd B."/>
            <person name="Jarett J.K."/>
            <person name="Geller-Mcgrath D.E."/>
            <person name="Sieber C.M.K."/>
            <person name="Emerson J.B."/>
            <person name="Anantharaman K."/>
            <person name="Thomas B.C."/>
            <person name="Malmstrom R."/>
            <person name="Stieglmeier M."/>
            <person name="Klingl A."/>
            <person name="Woyke T."/>
            <person name="Ryan C.M."/>
            <person name="Banfield J.F."/>
        </authorList>
    </citation>
    <scope>NUCLEOTIDE SEQUENCE [LARGE SCALE GENOMIC DNA]</scope>
</reference>
<gene>
    <name evidence="1" type="ORF">CO026_00365</name>
</gene>
<organism evidence="1 2">
    <name type="scientific">Candidatus Kaiserbacteria bacterium CG_4_9_14_0_2_um_filter_41_32</name>
    <dbReference type="NCBI Taxonomy" id="1974601"/>
    <lineage>
        <taxon>Bacteria</taxon>
        <taxon>Candidatus Kaiseribacteriota</taxon>
    </lineage>
</organism>
<accession>A0A2M8FFK1</accession>
<proteinExistence type="predicted"/>
<name>A0A2M8FFK1_9BACT</name>
<evidence type="ECO:0000313" key="2">
    <source>
        <dbReference type="Proteomes" id="UP000230391"/>
    </source>
</evidence>
<dbReference type="Proteomes" id="UP000230391">
    <property type="component" value="Unassembled WGS sequence"/>
</dbReference>
<dbReference type="EMBL" id="PFRD01000022">
    <property type="protein sequence ID" value="PJC56419.1"/>
    <property type="molecule type" value="Genomic_DNA"/>
</dbReference>
<dbReference type="AlphaFoldDB" id="A0A2M8FFK1"/>
<protein>
    <submittedName>
        <fullName evidence="1">Uncharacterized protein</fullName>
    </submittedName>
</protein>
<evidence type="ECO:0000313" key="1">
    <source>
        <dbReference type="EMBL" id="PJC56419.1"/>
    </source>
</evidence>